<comment type="caution">
    <text evidence="2">The sequence shown here is derived from an EMBL/GenBank/DDBJ whole genome shotgun (WGS) entry which is preliminary data.</text>
</comment>
<dbReference type="EMBL" id="MLYV02000016">
    <property type="protein sequence ID" value="PSS37948.1"/>
    <property type="molecule type" value="Genomic_DNA"/>
</dbReference>
<dbReference type="InterPro" id="IPR036047">
    <property type="entry name" value="F-box-like_dom_sf"/>
</dbReference>
<organism evidence="2 3">
    <name type="scientific">Hermanssonia centrifuga</name>
    <dbReference type="NCBI Taxonomy" id="98765"/>
    <lineage>
        <taxon>Eukaryota</taxon>
        <taxon>Fungi</taxon>
        <taxon>Dikarya</taxon>
        <taxon>Basidiomycota</taxon>
        <taxon>Agaricomycotina</taxon>
        <taxon>Agaricomycetes</taxon>
        <taxon>Polyporales</taxon>
        <taxon>Meruliaceae</taxon>
        <taxon>Hermanssonia</taxon>
    </lineage>
</organism>
<dbReference type="AlphaFoldDB" id="A0A2R6S6N5"/>
<protein>
    <recommendedName>
        <fullName evidence="1">F-box domain-containing protein</fullName>
    </recommendedName>
</protein>
<dbReference type="Pfam" id="PF12937">
    <property type="entry name" value="F-box-like"/>
    <property type="match status" value="1"/>
</dbReference>
<evidence type="ECO:0000313" key="3">
    <source>
        <dbReference type="Proteomes" id="UP000186601"/>
    </source>
</evidence>
<accession>A0A2R6S6N5</accession>
<dbReference type="InterPro" id="IPR001810">
    <property type="entry name" value="F-box_dom"/>
</dbReference>
<name>A0A2R6S6N5_9APHY</name>
<keyword evidence="3" id="KW-1185">Reference proteome</keyword>
<proteinExistence type="predicted"/>
<reference evidence="2 3" key="1">
    <citation type="submission" date="2018-02" db="EMBL/GenBank/DDBJ databases">
        <title>Genome sequence of the basidiomycete white-rot fungus Phlebia centrifuga.</title>
        <authorList>
            <person name="Granchi Z."/>
            <person name="Peng M."/>
            <person name="de Vries R.P."/>
            <person name="Hilden K."/>
            <person name="Makela M.R."/>
            <person name="Grigoriev I."/>
            <person name="Riley R."/>
        </authorList>
    </citation>
    <scope>NUCLEOTIDE SEQUENCE [LARGE SCALE GENOMIC DNA]</scope>
    <source>
        <strain evidence="2 3">FBCC195</strain>
    </source>
</reference>
<dbReference type="Gene3D" id="1.20.1280.50">
    <property type="match status" value="1"/>
</dbReference>
<sequence length="575" mass="64501">MNTLPVDLLCAIFSRLVNDHKPDLASCSSVSWLWRQITLPQLFEKLCIRFVVQGGSDRGVLHTAEGEEGEKIMMHIDEGEGKLCILFDEKDDNDPDPPDWHRSTSRVVLPSFVAFLKRRPDIAASVRILVLTQEPEDEGEEIQTTNPETLFLIFNQLHSLCNLELIDIKVGETHQPDLELVVNRHLDRLSINLYRIRACSRYEIPATSIIRILSFFRSISSLPLLGVFVEDSEENSAGNDMVGFPLPLIKHLEIIDVCVLKPLVSVMQSRSLLRKLETLKMDNAEYVEEDLQPLENFIAQVSSTFLHFALPAYRCFYHVFGRHFTGIILLALTANGSLNWIILSFDDRYYGVRKRPFHEVVSCFDDIFPRLRKKGILKCVGLDEYRYTCLLGATASSLPRPDTPWPPTTMSHYTVSNTFPSSSLRAALAVSVVDGSFADTAYQLFSKRLANGKVGAPQTIYASSTVLKASGEHFRAQLDGGFSTHESIPEDTAAYGYESDSDIDDSEYLEKGLLTSFDEAEAKESDQAEETRTIVQKENMKAKEEGPNNTGVETTLTMVQSVKYTVVIPDVAAET</sequence>
<dbReference type="CDD" id="cd09917">
    <property type="entry name" value="F-box_SF"/>
    <property type="match status" value="1"/>
</dbReference>
<gene>
    <name evidence="2" type="ORF">PHLCEN_2v205</name>
</gene>
<evidence type="ECO:0000259" key="1">
    <source>
        <dbReference type="Pfam" id="PF12937"/>
    </source>
</evidence>
<dbReference type="SUPFAM" id="SSF81383">
    <property type="entry name" value="F-box domain"/>
    <property type="match status" value="1"/>
</dbReference>
<evidence type="ECO:0000313" key="2">
    <source>
        <dbReference type="EMBL" id="PSS37948.1"/>
    </source>
</evidence>
<feature type="domain" description="F-box" evidence="1">
    <location>
        <begin position="2"/>
        <end position="49"/>
    </location>
</feature>
<dbReference type="Proteomes" id="UP000186601">
    <property type="component" value="Unassembled WGS sequence"/>
</dbReference>